<name>A0A0E9QA53_ANGAN</name>
<dbReference type="AlphaFoldDB" id="A0A0E9QA53"/>
<reference evidence="1" key="1">
    <citation type="submission" date="2014-11" db="EMBL/GenBank/DDBJ databases">
        <authorList>
            <person name="Amaro Gonzalez C."/>
        </authorList>
    </citation>
    <scope>NUCLEOTIDE SEQUENCE</scope>
</reference>
<sequence length="35" mass="3994">MPNQKLLTLFVSFNCSQIRQKSDILGLWLNGRANS</sequence>
<protein>
    <submittedName>
        <fullName evidence="1">Uncharacterized protein</fullName>
    </submittedName>
</protein>
<proteinExistence type="predicted"/>
<reference evidence="1" key="2">
    <citation type="journal article" date="2015" name="Fish Shellfish Immunol.">
        <title>Early steps in the European eel (Anguilla anguilla)-Vibrio vulnificus interaction in the gills: Role of the RtxA13 toxin.</title>
        <authorList>
            <person name="Callol A."/>
            <person name="Pajuelo D."/>
            <person name="Ebbesson L."/>
            <person name="Teles M."/>
            <person name="MacKenzie S."/>
            <person name="Amaro C."/>
        </authorList>
    </citation>
    <scope>NUCLEOTIDE SEQUENCE</scope>
</reference>
<accession>A0A0E9QA53</accession>
<dbReference type="EMBL" id="GBXM01094923">
    <property type="protein sequence ID" value="JAH13654.1"/>
    <property type="molecule type" value="Transcribed_RNA"/>
</dbReference>
<evidence type="ECO:0000313" key="1">
    <source>
        <dbReference type="EMBL" id="JAH13654.1"/>
    </source>
</evidence>
<organism evidence="1">
    <name type="scientific">Anguilla anguilla</name>
    <name type="common">European freshwater eel</name>
    <name type="synonym">Muraena anguilla</name>
    <dbReference type="NCBI Taxonomy" id="7936"/>
    <lineage>
        <taxon>Eukaryota</taxon>
        <taxon>Metazoa</taxon>
        <taxon>Chordata</taxon>
        <taxon>Craniata</taxon>
        <taxon>Vertebrata</taxon>
        <taxon>Euteleostomi</taxon>
        <taxon>Actinopterygii</taxon>
        <taxon>Neopterygii</taxon>
        <taxon>Teleostei</taxon>
        <taxon>Anguilliformes</taxon>
        <taxon>Anguillidae</taxon>
        <taxon>Anguilla</taxon>
    </lineage>
</organism>